<accession>N9EEI9</accession>
<feature type="coiled-coil region" evidence="1">
    <location>
        <begin position="446"/>
        <end position="480"/>
    </location>
</feature>
<dbReference type="PATRIC" id="fig|1217649.3.peg.250"/>
<proteinExistence type="predicted"/>
<feature type="compositionally biased region" description="Polar residues" evidence="2">
    <location>
        <begin position="404"/>
        <end position="414"/>
    </location>
</feature>
<evidence type="ECO:0000256" key="3">
    <source>
        <dbReference type="SAM" id="SignalP"/>
    </source>
</evidence>
<evidence type="ECO:0000313" key="6">
    <source>
        <dbReference type="Proteomes" id="UP000018417"/>
    </source>
</evidence>
<keyword evidence="3" id="KW-0732">Signal</keyword>
<dbReference type="RefSeq" id="WP_005051256.1">
    <property type="nucleotide sequence ID" value="NZ_KB849757.1"/>
</dbReference>
<organism evidence="5 6">
    <name type="scientific">Acinetobacter beijerinckii ANC 3835</name>
    <dbReference type="NCBI Taxonomy" id="1217649"/>
    <lineage>
        <taxon>Bacteria</taxon>
        <taxon>Pseudomonadati</taxon>
        <taxon>Pseudomonadota</taxon>
        <taxon>Gammaproteobacteria</taxon>
        <taxon>Moraxellales</taxon>
        <taxon>Moraxellaceae</taxon>
        <taxon>Acinetobacter</taxon>
    </lineage>
</organism>
<dbReference type="EMBL" id="APQK01000001">
    <property type="protein sequence ID" value="ENW08667.1"/>
    <property type="molecule type" value="Genomic_DNA"/>
</dbReference>
<dbReference type="OrthoDB" id="5298707at2"/>
<feature type="domain" description="FimV N-terminal" evidence="4">
    <location>
        <begin position="24"/>
        <end position="118"/>
    </location>
</feature>
<sequence>MTVYNKLKIAILAIFSSQPLYAITLDPLQIQSAPGELLYAEMSFHQANSNAKLDVSLATPEDLMMIGAAHQPPSGLNFYTRRNTKGEGVIVITSTRPMIDSELNIILKIQEGSASHLKHIKQPIRQGVKNNIAKTNNEKSLTPKFIVSEKDIALNLPESTHFNTATSTPKQQNIKQENLLNAPFTLPPVLNNAQASASAPTAISTVSSANLQQPAAVEVKATQEKTITAAINQEAATQTATQQDNKPIAETAKSPEPLSPVESELKTTDKKEIEPNKVAPLQVKQPAIEKKKQKTPTPPVEAAEGQKQHIVQRNESLWRIAQRISAQTQQPVAQVMNQIKAQNEHAFIDGNANRLRQGSRLNFNLNSIPVRSNQTVNQIATQTPRSPSTKAKYRLQQAEMSLVAESNQDSSTGSAKKDTLQQKTSADLSLKVMTAREKTVTLQRNVTQLELALRTKEQRIQLLNARLAELQEQLKAQQETKKPTH</sequence>
<dbReference type="HOGENOM" id="CLU_559777_0_0_6"/>
<gene>
    <name evidence="5" type="ORF">F934_00264</name>
</gene>
<evidence type="ECO:0000259" key="4">
    <source>
        <dbReference type="Pfam" id="PF25800"/>
    </source>
</evidence>
<evidence type="ECO:0000313" key="5">
    <source>
        <dbReference type="EMBL" id="ENW08667.1"/>
    </source>
</evidence>
<name>N9EEI9_9GAMM</name>
<evidence type="ECO:0000256" key="2">
    <source>
        <dbReference type="SAM" id="MobiDB-lite"/>
    </source>
</evidence>
<dbReference type="Gene3D" id="3.10.350.10">
    <property type="entry name" value="LysM domain"/>
    <property type="match status" value="1"/>
</dbReference>
<dbReference type="InterPro" id="IPR036779">
    <property type="entry name" value="LysM_dom_sf"/>
</dbReference>
<feature type="compositionally biased region" description="Basic and acidic residues" evidence="2">
    <location>
        <begin position="263"/>
        <end position="275"/>
    </location>
</feature>
<comment type="caution">
    <text evidence="5">The sequence shown here is derived from an EMBL/GenBank/DDBJ whole genome shotgun (WGS) entry which is preliminary data.</text>
</comment>
<feature type="signal peptide" evidence="3">
    <location>
        <begin position="1"/>
        <end position="22"/>
    </location>
</feature>
<feature type="region of interest" description="Disordered" evidence="2">
    <location>
        <begin position="235"/>
        <end position="308"/>
    </location>
</feature>
<keyword evidence="1" id="KW-0175">Coiled coil</keyword>
<evidence type="ECO:0000256" key="1">
    <source>
        <dbReference type="SAM" id="Coils"/>
    </source>
</evidence>
<dbReference type="AlphaFoldDB" id="N9EEI9"/>
<dbReference type="InterPro" id="IPR057840">
    <property type="entry name" value="FimV_N"/>
</dbReference>
<dbReference type="Pfam" id="PF25800">
    <property type="entry name" value="FimV_N"/>
    <property type="match status" value="1"/>
</dbReference>
<feature type="region of interest" description="Disordered" evidence="2">
    <location>
        <begin position="403"/>
        <end position="424"/>
    </location>
</feature>
<protein>
    <recommendedName>
        <fullName evidence="4">FimV N-terminal domain-containing protein</fullName>
    </recommendedName>
</protein>
<dbReference type="Proteomes" id="UP000018417">
    <property type="component" value="Unassembled WGS sequence"/>
</dbReference>
<reference evidence="5 6" key="1">
    <citation type="submission" date="2013-02" db="EMBL/GenBank/DDBJ databases">
        <title>The Genome Sequence of Acinetobacter beijerinckii ANC 3835.</title>
        <authorList>
            <consortium name="The Broad Institute Genome Sequencing Platform"/>
            <consortium name="The Broad Institute Genome Sequencing Center for Infectious Disease"/>
            <person name="Cerqueira G."/>
            <person name="Feldgarden M."/>
            <person name="Courvalin P."/>
            <person name="Perichon B."/>
            <person name="Grillot-Courvalin C."/>
            <person name="Clermont D."/>
            <person name="Rocha E."/>
            <person name="Yoon E.-J."/>
            <person name="Nemec A."/>
            <person name="Walker B."/>
            <person name="Young S.K."/>
            <person name="Zeng Q."/>
            <person name="Gargeya S."/>
            <person name="Fitzgerald M."/>
            <person name="Haas B."/>
            <person name="Abouelleil A."/>
            <person name="Alvarado L."/>
            <person name="Arachchi H.M."/>
            <person name="Berlin A.M."/>
            <person name="Chapman S.B."/>
            <person name="Dewar J."/>
            <person name="Goldberg J."/>
            <person name="Griggs A."/>
            <person name="Gujja S."/>
            <person name="Hansen M."/>
            <person name="Howarth C."/>
            <person name="Imamovic A."/>
            <person name="Larimer J."/>
            <person name="McCowan C."/>
            <person name="Murphy C."/>
            <person name="Neiman D."/>
            <person name="Pearson M."/>
            <person name="Priest M."/>
            <person name="Roberts A."/>
            <person name="Saif S."/>
            <person name="Shea T."/>
            <person name="Sisk P."/>
            <person name="Sykes S."/>
            <person name="Wortman J."/>
            <person name="Nusbaum C."/>
            <person name="Birren B."/>
        </authorList>
    </citation>
    <scope>NUCLEOTIDE SEQUENCE [LARGE SCALE GENOMIC DNA]</scope>
    <source>
        <strain evidence="5 6">ANC 3835</strain>
    </source>
</reference>
<feature type="chain" id="PRO_5004142600" description="FimV N-terminal domain-containing protein" evidence="3">
    <location>
        <begin position="23"/>
        <end position="485"/>
    </location>
</feature>